<dbReference type="InterPro" id="IPR036063">
    <property type="entry name" value="Smr_dom_sf"/>
</dbReference>
<protein>
    <submittedName>
        <fullName evidence="3">Smr (Small MutS-related) domain protein</fullName>
    </submittedName>
</protein>
<dbReference type="SMART" id="SM00463">
    <property type="entry name" value="SMR"/>
    <property type="match status" value="1"/>
</dbReference>
<organism evidence="3 4">
    <name type="scientific">Senna tora</name>
    <dbReference type="NCBI Taxonomy" id="362788"/>
    <lineage>
        <taxon>Eukaryota</taxon>
        <taxon>Viridiplantae</taxon>
        <taxon>Streptophyta</taxon>
        <taxon>Embryophyta</taxon>
        <taxon>Tracheophyta</taxon>
        <taxon>Spermatophyta</taxon>
        <taxon>Magnoliopsida</taxon>
        <taxon>eudicotyledons</taxon>
        <taxon>Gunneridae</taxon>
        <taxon>Pentapetalae</taxon>
        <taxon>rosids</taxon>
        <taxon>fabids</taxon>
        <taxon>Fabales</taxon>
        <taxon>Fabaceae</taxon>
        <taxon>Caesalpinioideae</taxon>
        <taxon>Cassia clade</taxon>
        <taxon>Senna</taxon>
    </lineage>
</organism>
<dbReference type="AlphaFoldDB" id="A0A834XIN6"/>
<dbReference type="Proteomes" id="UP000634136">
    <property type="component" value="Unassembled WGS sequence"/>
</dbReference>
<evidence type="ECO:0000259" key="2">
    <source>
        <dbReference type="PROSITE" id="PS50828"/>
    </source>
</evidence>
<gene>
    <name evidence="3" type="ORF">G2W53_001919</name>
</gene>
<dbReference type="InterPro" id="IPR002625">
    <property type="entry name" value="Smr_dom"/>
</dbReference>
<feature type="compositionally biased region" description="Basic and acidic residues" evidence="1">
    <location>
        <begin position="201"/>
        <end position="211"/>
    </location>
</feature>
<dbReference type="Gene3D" id="3.30.1370.110">
    <property type="match status" value="1"/>
</dbReference>
<dbReference type="SMART" id="SM01162">
    <property type="entry name" value="DUF1771"/>
    <property type="match status" value="1"/>
</dbReference>
<dbReference type="InterPro" id="IPR013899">
    <property type="entry name" value="DUF1771"/>
</dbReference>
<evidence type="ECO:0000313" key="4">
    <source>
        <dbReference type="Proteomes" id="UP000634136"/>
    </source>
</evidence>
<name>A0A834XIN6_9FABA</name>
<feature type="region of interest" description="Disordered" evidence="1">
    <location>
        <begin position="1"/>
        <end position="28"/>
    </location>
</feature>
<sequence length="440" mass="49049">MNISTRSSFKKMSGAKGQSSGWAAFDLKQKQKQRLESEVDKDPFPAISSRPDSFQLGEKLLKNNNSPVKSFSSVLRPSKNFPTLKENSNSKTITLGCDSGAKYCNNPMKDVTLAIKKLKEKHCWAEDNLIEDVLVAVDNDVTKASTLLETMAPSVNSEEHKMASMVKPTALGDSPSDLKTDKSLFSENIMDLTPYNSSPNGHHEDNNRDQEDGNNSLVQHFSDYGNLRWNTELLNSVPVEPEWEEDDVYISHRMNALRVMRSASRHSKAAANAFLRGNHFSAQQHSVKAQEEWLTAKGLHAKAAKEILRIRNSENDIWRLDLHGLHASEAINALQEHLCRIESQGFLKGSASSNGVKEKDGIINSSLGLVNSTDREKLDKQHVPLRLRSSALQVITGIGNHSKGQAALPTAVRSFLSENGYRFEEMRPGVITVWPKFRRS</sequence>
<reference evidence="3" key="1">
    <citation type="submission" date="2020-09" db="EMBL/GenBank/DDBJ databases">
        <title>Genome-Enabled Discovery of Anthraquinone Biosynthesis in Senna tora.</title>
        <authorList>
            <person name="Kang S.-H."/>
            <person name="Pandey R.P."/>
            <person name="Lee C.-M."/>
            <person name="Sim J.-S."/>
            <person name="Jeong J.-T."/>
            <person name="Choi B.-S."/>
            <person name="Jung M."/>
            <person name="Ginzburg D."/>
            <person name="Zhao K."/>
            <person name="Won S.Y."/>
            <person name="Oh T.-J."/>
            <person name="Yu Y."/>
            <person name="Kim N.-H."/>
            <person name="Lee O.R."/>
            <person name="Lee T.-H."/>
            <person name="Bashyal P."/>
            <person name="Kim T.-S."/>
            <person name="Lee W.-H."/>
            <person name="Kawkins C."/>
            <person name="Kim C.-K."/>
            <person name="Kim J.S."/>
            <person name="Ahn B.O."/>
            <person name="Rhee S.Y."/>
            <person name="Sohng J.K."/>
        </authorList>
    </citation>
    <scope>NUCLEOTIDE SEQUENCE</scope>
    <source>
        <tissue evidence="3">Leaf</tissue>
    </source>
</reference>
<dbReference type="PANTHER" id="PTHR47812:SF2">
    <property type="entry name" value="SMR (SMALL MUTS RELATED) DOMAIN-CONTAINING PROTEIN"/>
    <property type="match status" value="1"/>
</dbReference>
<feature type="domain" description="Smr" evidence="2">
    <location>
        <begin position="320"/>
        <end position="436"/>
    </location>
</feature>
<feature type="region of interest" description="Disordered" evidence="1">
    <location>
        <begin position="190"/>
        <end position="217"/>
    </location>
</feature>
<dbReference type="PANTHER" id="PTHR47812">
    <property type="entry name" value="SMR (SMALL MUTS RELATED) DOMAIN-CONTAINING PROTEIN"/>
    <property type="match status" value="1"/>
</dbReference>
<dbReference type="OrthoDB" id="3231855at2759"/>
<dbReference type="EMBL" id="JAAIUW010000001">
    <property type="protein sequence ID" value="KAF7845014.1"/>
    <property type="molecule type" value="Genomic_DNA"/>
</dbReference>
<evidence type="ECO:0000256" key="1">
    <source>
        <dbReference type="SAM" id="MobiDB-lite"/>
    </source>
</evidence>
<keyword evidence="4" id="KW-1185">Reference proteome</keyword>
<proteinExistence type="predicted"/>
<dbReference type="SUPFAM" id="SSF160443">
    <property type="entry name" value="SMR domain-like"/>
    <property type="match status" value="1"/>
</dbReference>
<dbReference type="PROSITE" id="PS50828">
    <property type="entry name" value="SMR"/>
    <property type="match status" value="1"/>
</dbReference>
<evidence type="ECO:0000313" key="3">
    <source>
        <dbReference type="EMBL" id="KAF7845014.1"/>
    </source>
</evidence>
<dbReference type="Pfam" id="PF08590">
    <property type="entry name" value="DUF1771"/>
    <property type="match status" value="1"/>
</dbReference>
<accession>A0A834XIN6</accession>
<comment type="caution">
    <text evidence="3">The sequence shown here is derived from an EMBL/GenBank/DDBJ whole genome shotgun (WGS) entry which is preliminary data.</text>
</comment>